<name>A0A0D9UW63_9ORYZ</name>
<keyword evidence="4" id="KW-1185">Reference proteome</keyword>
<organism evidence="3 4">
    <name type="scientific">Leersia perrieri</name>
    <dbReference type="NCBI Taxonomy" id="77586"/>
    <lineage>
        <taxon>Eukaryota</taxon>
        <taxon>Viridiplantae</taxon>
        <taxon>Streptophyta</taxon>
        <taxon>Embryophyta</taxon>
        <taxon>Tracheophyta</taxon>
        <taxon>Spermatophyta</taxon>
        <taxon>Magnoliopsida</taxon>
        <taxon>Liliopsida</taxon>
        <taxon>Poales</taxon>
        <taxon>Poaceae</taxon>
        <taxon>BOP clade</taxon>
        <taxon>Oryzoideae</taxon>
        <taxon>Oryzeae</taxon>
        <taxon>Oryzinae</taxon>
        <taxon>Leersia</taxon>
    </lineage>
</organism>
<feature type="compositionally biased region" description="Gly residues" evidence="1">
    <location>
        <begin position="20"/>
        <end position="33"/>
    </location>
</feature>
<dbReference type="FunFam" id="3.40.50.150:FF:000184">
    <property type="entry name" value="Protein-lysine N-methyltransferase Os01g0121100"/>
    <property type="match status" value="1"/>
</dbReference>
<dbReference type="SUPFAM" id="SSF53335">
    <property type="entry name" value="S-adenosyl-L-methionine-dependent methyltransferases"/>
    <property type="match status" value="1"/>
</dbReference>
<reference evidence="3 4" key="1">
    <citation type="submission" date="2012-08" db="EMBL/GenBank/DDBJ databases">
        <title>Oryza genome evolution.</title>
        <authorList>
            <person name="Wing R.A."/>
        </authorList>
    </citation>
    <scope>NUCLEOTIDE SEQUENCE</scope>
</reference>
<feature type="region of interest" description="Disordered" evidence="1">
    <location>
        <begin position="1"/>
        <end position="53"/>
    </location>
</feature>
<evidence type="ECO:0000256" key="1">
    <source>
        <dbReference type="SAM" id="MobiDB-lite"/>
    </source>
</evidence>
<protein>
    <recommendedName>
        <fullName evidence="2">Methyltransferase domain-containing protein</fullName>
    </recommendedName>
</protein>
<feature type="domain" description="Methyltransferase" evidence="2">
    <location>
        <begin position="177"/>
        <end position="303"/>
    </location>
</feature>
<sequence length="347" mass="36926">MAGIRWPPEDPEIYPSRMVSGGGGAGGGGGGGGPPGPPGEMASDDDRSVAADSWSIKSDYGSTLDDDQRYADAAEVLLATTSAPPCSSSSAAAASASTASVAAHPSSDFSFDKDVPDSTDVEPPMLGLQNYHHDGSYAEYIAHFQERSHADDLFGTENMDVLVSWTKNLCSNKDLPSCSVLDIGTGSGRLLQQLAKQGFSDLTGIDYSEGAIEVARNLAFHDGFEHINFLVDDVLESKLERRFELVMDEGTLDTIGLHPDGPVKRMMYWQSVAGLVSPGGTLVITSCSRTKDELVQEVENFNQRKLSAMGSEGAQASEAAVFKYIDHVQTYPNIDSSSITTVAFLHS</sequence>
<evidence type="ECO:0000313" key="4">
    <source>
        <dbReference type="Proteomes" id="UP000032180"/>
    </source>
</evidence>
<dbReference type="PANTHER" id="PTHR12843:SF6">
    <property type="entry name" value="PROTEIN-LYSINE N-METHYLTRANSFERASE OS01G0121100"/>
    <property type="match status" value="1"/>
</dbReference>
<proteinExistence type="predicted"/>
<reference evidence="3" key="3">
    <citation type="submission" date="2015-04" db="UniProtKB">
        <authorList>
            <consortium name="EnsemblPlants"/>
        </authorList>
    </citation>
    <scope>IDENTIFICATION</scope>
</reference>
<evidence type="ECO:0000313" key="3">
    <source>
        <dbReference type="EnsemblPlants" id="LPERR01G01290.1"/>
    </source>
</evidence>
<dbReference type="HOGENOM" id="CLU_044783_0_0_1"/>
<dbReference type="GO" id="GO:0016279">
    <property type="term" value="F:protein-lysine N-methyltransferase activity"/>
    <property type="evidence" value="ECO:0007669"/>
    <property type="project" value="TreeGrafter"/>
</dbReference>
<dbReference type="Proteomes" id="UP000032180">
    <property type="component" value="Chromosome 1"/>
</dbReference>
<dbReference type="EnsemblPlants" id="LPERR01G01290.1">
    <property type="protein sequence ID" value="LPERR01G01290.1"/>
    <property type="gene ID" value="LPERR01G01290"/>
</dbReference>
<dbReference type="AlphaFoldDB" id="A0A0D9UW63"/>
<dbReference type="eggNOG" id="KOG1271">
    <property type="taxonomic scope" value="Eukaryota"/>
</dbReference>
<dbReference type="Pfam" id="PF13847">
    <property type="entry name" value="Methyltransf_31"/>
    <property type="match status" value="1"/>
</dbReference>
<dbReference type="InterPro" id="IPR029063">
    <property type="entry name" value="SAM-dependent_MTases_sf"/>
</dbReference>
<accession>A0A0D9UW63</accession>
<reference evidence="4" key="2">
    <citation type="submission" date="2013-12" db="EMBL/GenBank/DDBJ databases">
        <authorList>
            <person name="Yu Y."/>
            <person name="Lee S."/>
            <person name="de Baynast K."/>
            <person name="Wissotski M."/>
            <person name="Liu L."/>
            <person name="Talag J."/>
            <person name="Goicoechea J."/>
            <person name="Angelova A."/>
            <person name="Jetty R."/>
            <person name="Kudrna D."/>
            <person name="Golser W."/>
            <person name="Rivera L."/>
            <person name="Zhang J."/>
            <person name="Wing R."/>
        </authorList>
    </citation>
    <scope>NUCLEOTIDE SEQUENCE</scope>
</reference>
<dbReference type="InterPro" id="IPR025714">
    <property type="entry name" value="Methyltranfer_dom"/>
</dbReference>
<dbReference type="Gramene" id="LPERR01G01290.1">
    <property type="protein sequence ID" value="LPERR01G01290.1"/>
    <property type="gene ID" value="LPERR01G01290"/>
</dbReference>
<dbReference type="Gene3D" id="3.40.50.150">
    <property type="entry name" value="Vaccinia Virus protein VP39"/>
    <property type="match status" value="1"/>
</dbReference>
<dbReference type="STRING" id="77586.A0A0D9UW63"/>
<evidence type="ECO:0000259" key="2">
    <source>
        <dbReference type="Pfam" id="PF13847"/>
    </source>
</evidence>
<dbReference type="PANTHER" id="PTHR12843">
    <property type="entry name" value="PROTEIN-LYSINE N-METHYLTRANSFERASE METTL10"/>
    <property type="match status" value="1"/>
</dbReference>
<dbReference type="GO" id="GO:0005737">
    <property type="term" value="C:cytoplasm"/>
    <property type="evidence" value="ECO:0007669"/>
    <property type="project" value="TreeGrafter"/>
</dbReference>
<dbReference type="CDD" id="cd02440">
    <property type="entry name" value="AdoMet_MTases"/>
    <property type="match status" value="1"/>
</dbReference>